<evidence type="ECO:0000313" key="2">
    <source>
        <dbReference type="Proteomes" id="UP000015106"/>
    </source>
</evidence>
<dbReference type="Gramene" id="TuG1812G0700000831.01.T01">
    <property type="protein sequence ID" value="TuG1812G0700000831.01.T01"/>
    <property type="gene ID" value="TuG1812G0700000831.01"/>
</dbReference>
<reference evidence="1" key="3">
    <citation type="submission" date="2022-06" db="UniProtKB">
        <authorList>
            <consortium name="EnsemblPlants"/>
        </authorList>
    </citation>
    <scope>IDENTIFICATION</scope>
</reference>
<accession>A0A8R7QZV3</accession>
<proteinExistence type="predicted"/>
<reference evidence="1" key="2">
    <citation type="submission" date="2018-03" db="EMBL/GenBank/DDBJ databases">
        <title>The Triticum urartu genome reveals the dynamic nature of wheat genome evolution.</title>
        <authorList>
            <person name="Ling H."/>
            <person name="Ma B."/>
            <person name="Shi X."/>
            <person name="Liu H."/>
            <person name="Dong L."/>
            <person name="Sun H."/>
            <person name="Cao Y."/>
            <person name="Gao Q."/>
            <person name="Zheng S."/>
            <person name="Li Y."/>
            <person name="Yu Y."/>
            <person name="Du H."/>
            <person name="Qi M."/>
            <person name="Li Y."/>
            <person name="Yu H."/>
            <person name="Cui Y."/>
            <person name="Wang N."/>
            <person name="Chen C."/>
            <person name="Wu H."/>
            <person name="Zhao Y."/>
            <person name="Zhang J."/>
            <person name="Li Y."/>
            <person name="Zhou W."/>
            <person name="Zhang B."/>
            <person name="Hu W."/>
            <person name="Eijk M."/>
            <person name="Tang J."/>
            <person name="Witsenboer H."/>
            <person name="Zhao S."/>
            <person name="Li Z."/>
            <person name="Zhang A."/>
            <person name="Wang D."/>
            <person name="Liang C."/>
        </authorList>
    </citation>
    <scope>NUCLEOTIDE SEQUENCE [LARGE SCALE GENOMIC DNA]</scope>
    <source>
        <strain evidence="1">cv. G1812</strain>
    </source>
</reference>
<keyword evidence="2" id="KW-1185">Reference proteome</keyword>
<dbReference type="Proteomes" id="UP000015106">
    <property type="component" value="Chromosome 7"/>
</dbReference>
<reference evidence="2" key="1">
    <citation type="journal article" date="2013" name="Nature">
        <title>Draft genome of the wheat A-genome progenitor Triticum urartu.</title>
        <authorList>
            <person name="Ling H.Q."/>
            <person name="Zhao S."/>
            <person name="Liu D."/>
            <person name="Wang J."/>
            <person name="Sun H."/>
            <person name="Zhang C."/>
            <person name="Fan H."/>
            <person name="Li D."/>
            <person name="Dong L."/>
            <person name="Tao Y."/>
            <person name="Gao C."/>
            <person name="Wu H."/>
            <person name="Li Y."/>
            <person name="Cui Y."/>
            <person name="Guo X."/>
            <person name="Zheng S."/>
            <person name="Wang B."/>
            <person name="Yu K."/>
            <person name="Liang Q."/>
            <person name="Yang W."/>
            <person name="Lou X."/>
            <person name="Chen J."/>
            <person name="Feng M."/>
            <person name="Jian J."/>
            <person name="Zhang X."/>
            <person name="Luo G."/>
            <person name="Jiang Y."/>
            <person name="Liu J."/>
            <person name="Wang Z."/>
            <person name="Sha Y."/>
            <person name="Zhang B."/>
            <person name="Wu H."/>
            <person name="Tang D."/>
            <person name="Shen Q."/>
            <person name="Xue P."/>
            <person name="Zou S."/>
            <person name="Wang X."/>
            <person name="Liu X."/>
            <person name="Wang F."/>
            <person name="Yang Y."/>
            <person name="An X."/>
            <person name="Dong Z."/>
            <person name="Zhang K."/>
            <person name="Zhang X."/>
            <person name="Luo M.C."/>
            <person name="Dvorak J."/>
            <person name="Tong Y."/>
            <person name="Wang J."/>
            <person name="Yang H."/>
            <person name="Li Z."/>
            <person name="Wang D."/>
            <person name="Zhang A."/>
            <person name="Wang J."/>
        </authorList>
    </citation>
    <scope>NUCLEOTIDE SEQUENCE</scope>
    <source>
        <strain evidence="2">cv. G1812</strain>
    </source>
</reference>
<dbReference type="AlphaFoldDB" id="A0A8R7QZV3"/>
<name>A0A8R7QZV3_TRIUA</name>
<organism evidence="1 2">
    <name type="scientific">Triticum urartu</name>
    <name type="common">Red wild einkorn</name>
    <name type="synonym">Crithodium urartu</name>
    <dbReference type="NCBI Taxonomy" id="4572"/>
    <lineage>
        <taxon>Eukaryota</taxon>
        <taxon>Viridiplantae</taxon>
        <taxon>Streptophyta</taxon>
        <taxon>Embryophyta</taxon>
        <taxon>Tracheophyta</taxon>
        <taxon>Spermatophyta</taxon>
        <taxon>Magnoliopsida</taxon>
        <taxon>Liliopsida</taxon>
        <taxon>Poales</taxon>
        <taxon>Poaceae</taxon>
        <taxon>BOP clade</taxon>
        <taxon>Pooideae</taxon>
        <taxon>Triticodae</taxon>
        <taxon>Triticeae</taxon>
        <taxon>Triticinae</taxon>
        <taxon>Triticum</taxon>
    </lineage>
</organism>
<evidence type="ECO:0000313" key="1">
    <source>
        <dbReference type="EnsemblPlants" id="TuG1812G0700000831.01.T01"/>
    </source>
</evidence>
<protein>
    <submittedName>
        <fullName evidence="1">Uncharacterized protein</fullName>
    </submittedName>
</protein>
<sequence length="66" mass="7543">MTPFFLVYCTICSQEHCQCIYLLDVDCHIPIGISNIFLYSNAMDFLSCLASLQGKLHPHLSLMEFL</sequence>
<dbReference type="EnsemblPlants" id="TuG1812G0700000831.01.T01">
    <property type="protein sequence ID" value="TuG1812G0700000831.01.T01"/>
    <property type="gene ID" value="TuG1812G0700000831.01"/>
</dbReference>